<dbReference type="SUPFAM" id="SSF57938">
    <property type="entry name" value="DnaJ/Hsp40 cysteine-rich domain"/>
    <property type="match status" value="1"/>
</dbReference>
<dbReference type="HAMAP" id="MF_01152">
    <property type="entry name" value="DnaJ"/>
    <property type="match status" value="1"/>
</dbReference>
<keyword evidence="1 6" id="KW-0479">Metal-binding</keyword>
<dbReference type="CDD" id="cd06257">
    <property type="entry name" value="DnaJ"/>
    <property type="match status" value="1"/>
</dbReference>
<keyword evidence="7" id="KW-0732">Signal</keyword>
<dbReference type="PRINTS" id="PR00625">
    <property type="entry name" value="JDOMAIN"/>
</dbReference>
<dbReference type="InterPro" id="IPR018253">
    <property type="entry name" value="DnaJ_domain_CS"/>
</dbReference>
<evidence type="ECO:0000256" key="6">
    <source>
        <dbReference type="PROSITE-ProRule" id="PRU00546"/>
    </source>
</evidence>
<dbReference type="InterPro" id="IPR008971">
    <property type="entry name" value="HSP40/DnaJ_pept-bd"/>
</dbReference>
<dbReference type="GO" id="GO:0030544">
    <property type="term" value="F:Hsp70 protein binding"/>
    <property type="evidence" value="ECO:0007669"/>
    <property type="project" value="InterPro"/>
</dbReference>
<evidence type="ECO:0000259" key="9">
    <source>
        <dbReference type="PROSITE" id="PS51188"/>
    </source>
</evidence>
<dbReference type="InterPro" id="IPR036869">
    <property type="entry name" value="J_dom_sf"/>
</dbReference>
<feature type="signal peptide" evidence="7">
    <location>
        <begin position="1"/>
        <end position="22"/>
    </location>
</feature>
<dbReference type="Proteomes" id="UP000789759">
    <property type="component" value="Unassembled WGS sequence"/>
</dbReference>
<dbReference type="Gene3D" id="1.10.287.110">
    <property type="entry name" value="DnaJ domain"/>
    <property type="match status" value="1"/>
</dbReference>
<dbReference type="GO" id="GO:0006457">
    <property type="term" value="P:protein folding"/>
    <property type="evidence" value="ECO:0007669"/>
    <property type="project" value="InterPro"/>
</dbReference>
<comment type="caution">
    <text evidence="10">The sequence shown here is derived from an EMBL/GenBank/DDBJ whole genome shotgun (WGS) entry which is preliminary data.</text>
</comment>
<dbReference type="GO" id="GO:0009408">
    <property type="term" value="P:response to heat"/>
    <property type="evidence" value="ECO:0007669"/>
    <property type="project" value="InterPro"/>
</dbReference>
<dbReference type="Pfam" id="PF00226">
    <property type="entry name" value="DnaJ"/>
    <property type="match status" value="1"/>
</dbReference>
<evidence type="ECO:0000256" key="5">
    <source>
        <dbReference type="ARBA" id="ARBA00023186"/>
    </source>
</evidence>
<dbReference type="Pfam" id="PF01556">
    <property type="entry name" value="DnaJ_C"/>
    <property type="match status" value="1"/>
</dbReference>
<keyword evidence="3 6" id="KW-0863">Zinc-finger</keyword>
<keyword evidence="4 6" id="KW-0862">Zinc</keyword>
<dbReference type="SMART" id="SM00271">
    <property type="entry name" value="DnaJ"/>
    <property type="match status" value="1"/>
</dbReference>
<dbReference type="PANTHER" id="PTHR43888">
    <property type="entry name" value="DNAJ-LIKE-2, ISOFORM A-RELATED"/>
    <property type="match status" value="1"/>
</dbReference>
<keyword evidence="2" id="KW-0677">Repeat</keyword>
<keyword evidence="5" id="KW-0143">Chaperone</keyword>
<dbReference type="EMBL" id="CAJVQA010016442">
    <property type="protein sequence ID" value="CAG8743084.1"/>
    <property type="molecule type" value="Genomic_DNA"/>
</dbReference>
<dbReference type="InterPro" id="IPR002939">
    <property type="entry name" value="DnaJ_C"/>
</dbReference>
<keyword evidence="11" id="KW-1185">Reference proteome</keyword>
<evidence type="ECO:0000259" key="8">
    <source>
        <dbReference type="PROSITE" id="PS50076"/>
    </source>
</evidence>
<feature type="domain" description="CR-type" evidence="9">
    <location>
        <begin position="148"/>
        <end position="231"/>
    </location>
</feature>
<dbReference type="CDD" id="cd10719">
    <property type="entry name" value="DnaJ_zf"/>
    <property type="match status" value="1"/>
</dbReference>
<name>A0A9N9IMU2_9GLOM</name>
<dbReference type="FunFam" id="2.60.260.20:FF:000013">
    <property type="entry name" value="DnaJ subfamily B member 11"/>
    <property type="match status" value="1"/>
</dbReference>
<dbReference type="SUPFAM" id="SSF49493">
    <property type="entry name" value="HSP40/DnaJ peptide-binding domain"/>
    <property type="match status" value="2"/>
</dbReference>
<evidence type="ECO:0000256" key="4">
    <source>
        <dbReference type="ARBA" id="ARBA00022833"/>
    </source>
</evidence>
<feature type="non-terminal residue" evidence="10">
    <location>
        <position position="361"/>
    </location>
</feature>
<feature type="domain" description="J" evidence="8">
    <location>
        <begin position="25"/>
        <end position="90"/>
    </location>
</feature>
<dbReference type="PROSITE" id="PS51188">
    <property type="entry name" value="ZF_CR"/>
    <property type="match status" value="1"/>
</dbReference>
<dbReference type="Gene3D" id="2.10.230.10">
    <property type="entry name" value="Heat shock protein DnaJ, cysteine-rich domain"/>
    <property type="match status" value="1"/>
</dbReference>
<accession>A0A9N9IMU2</accession>
<dbReference type="InterPro" id="IPR001623">
    <property type="entry name" value="DnaJ_domain"/>
</dbReference>
<evidence type="ECO:0000256" key="1">
    <source>
        <dbReference type="ARBA" id="ARBA00022723"/>
    </source>
</evidence>
<dbReference type="FunFam" id="2.10.230.10:FF:000002">
    <property type="entry name" value="Molecular chaperone DnaJ"/>
    <property type="match status" value="1"/>
</dbReference>
<dbReference type="Pfam" id="PF00684">
    <property type="entry name" value="DnaJ_CXXCXGXG"/>
    <property type="match status" value="1"/>
</dbReference>
<dbReference type="PROSITE" id="PS50076">
    <property type="entry name" value="DNAJ_2"/>
    <property type="match status" value="1"/>
</dbReference>
<organism evidence="10 11">
    <name type="scientific">Cetraspora pellucida</name>
    <dbReference type="NCBI Taxonomy" id="1433469"/>
    <lineage>
        <taxon>Eukaryota</taxon>
        <taxon>Fungi</taxon>
        <taxon>Fungi incertae sedis</taxon>
        <taxon>Mucoromycota</taxon>
        <taxon>Glomeromycotina</taxon>
        <taxon>Glomeromycetes</taxon>
        <taxon>Diversisporales</taxon>
        <taxon>Gigasporaceae</taxon>
        <taxon>Cetraspora</taxon>
    </lineage>
</organism>
<dbReference type="GO" id="GO:0008270">
    <property type="term" value="F:zinc ion binding"/>
    <property type="evidence" value="ECO:0007669"/>
    <property type="project" value="UniProtKB-KW"/>
</dbReference>
<dbReference type="InterPro" id="IPR012724">
    <property type="entry name" value="DnaJ"/>
</dbReference>
<dbReference type="InterPro" id="IPR036410">
    <property type="entry name" value="HSP_DnaJ_Cys-rich_dom_sf"/>
</dbReference>
<evidence type="ECO:0000256" key="3">
    <source>
        <dbReference type="ARBA" id="ARBA00022771"/>
    </source>
</evidence>
<reference evidence="10" key="1">
    <citation type="submission" date="2021-06" db="EMBL/GenBank/DDBJ databases">
        <authorList>
            <person name="Kallberg Y."/>
            <person name="Tangrot J."/>
            <person name="Rosling A."/>
        </authorList>
    </citation>
    <scope>NUCLEOTIDE SEQUENCE</scope>
    <source>
        <strain evidence="10">FL966</strain>
    </source>
</reference>
<evidence type="ECO:0000313" key="11">
    <source>
        <dbReference type="Proteomes" id="UP000789759"/>
    </source>
</evidence>
<dbReference type="Gene3D" id="2.60.260.20">
    <property type="entry name" value="Urease metallochaperone UreE, N-terminal domain"/>
    <property type="match status" value="2"/>
</dbReference>
<dbReference type="SUPFAM" id="SSF46565">
    <property type="entry name" value="Chaperone J-domain"/>
    <property type="match status" value="1"/>
</dbReference>
<dbReference type="CDD" id="cd10747">
    <property type="entry name" value="DnaJ_C"/>
    <property type="match status" value="1"/>
</dbReference>
<feature type="chain" id="PRO_5040223949" evidence="7">
    <location>
        <begin position="23"/>
        <end position="361"/>
    </location>
</feature>
<evidence type="ECO:0000313" key="10">
    <source>
        <dbReference type="EMBL" id="CAG8743084.1"/>
    </source>
</evidence>
<evidence type="ECO:0000256" key="7">
    <source>
        <dbReference type="SAM" id="SignalP"/>
    </source>
</evidence>
<dbReference type="GO" id="GO:0005524">
    <property type="term" value="F:ATP binding"/>
    <property type="evidence" value="ECO:0007669"/>
    <property type="project" value="InterPro"/>
</dbReference>
<dbReference type="InterPro" id="IPR001305">
    <property type="entry name" value="HSP_DnaJ_Cys-rich_dom"/>
</dbReference>
<dbReference type="InterPro" id="IPR044713">
    <property type="entry name" value="DNJA1/2-like"/>
</dbReference>
<gene>
    <name evidence="10" type="ORF">CPELLU_LOCUS14197</name>
</gene>
<dbReference type="PROSITE" id="PS00636">
    <property type="entry name" value="DNAJ_1"/>
    <property type="match status" value="1"/>
</dbReference>
<evidence type="ECO:0000256" key="2">
    <source>
        <dbReference type="ARBA" id="ARBA00022737"/>
    </source>
</evidence>
<feature type="zinc finger region" description="CR-type" evidence="6">
    <location>
        <begin position="148"/>
        <end position="231"/>
    </location>
</feature>
<dbReference type="OrthoDB" id="550424at2759"/>
<dbReference type="GO" id="GO:0051082">
    <property type="term" value="F:unfolded protein binding"/>
    <property type="evidence" value="ECO:0007669"/>
    <property type="project" value="InterPro"/>
</dbReference>
<dbReference type="AlphaFoldDB" id="A0A9N9IMU2"/>
<protein>
    <submittedName>
        <fullName evidence="10">21993_t:CDS:1</fullName>
    </submittedName>
</protein>
<sequence length="361" mass="40414">MKFTSLSLWGVLLLLSVDFICGGTDYYQLLDVHRSASQREIKKKYKQLSKKYHPDKNPGDKEAEQKFVQLAEAYEVLSDETKRSIYDKYGEEGLKQHGSGGTNFHNPFDIFAKFFGGSGHFGDSSQTERQGPTIVMDIEVDLKELYLGTQVEVDISKQVICSHCRGSGAKSEDDVITCDACSGRGVKVVKQMLGPGIFQQFHSTCDSCGGKGKIVKSKCPICSGRKVLRANEQLTVVIDRGMKDGNTVVFEKESDETPDTIPGDIIFKIKTLPHSIFERKGDNLYKKETISLIDALTGFERNFTHLDGRNVTIKRDTVTQPNFVQVIKDEGMPRHRTQLKGDLYVEYTVVFPSVIDDATKE</sequence>
<proteinExistence type="inferred from homology"/>